<keyword evidence="6" id="KW-0808">Transferase</keyword>
<evidence type="ECO:0000256" key="4">
    <source>
        <dbReference type="SAM" id="Phobius"/>
    </source>
</evidence>
<dbReference type="Proteomes" id="UP000824280">
    <property type="component" value="Chromosome"/>
</dbReference>
<dbReference type="InterPro" id="IPR003362">
    <property type="entry name" value="Bact_transf"/>
</dbReference>
<feature type="transmembrane region" description="Helical" evidence="4">
    <location>
        <begin position="301"/>
        <end position="325"/>
    </location>
</feature>
<keyword evidence="4" id="KW-0472">Membrane</keyword>
<dbReference type="PANTHER" id="PTHR30576:SF0">
    <property type="entry name" value="UNDECAPRENYL-PHOSPHATE N-ACETYLGALACTOSAMINYL 1-PHOSPHATE TRANSFERASE-RELATED"/>
    <property type="match status" value="1"/>
</dbReference>
<proteinExistence type="inferred from homology"/>
<name>A0ABX8ZE52_9SPHN</name>
<evidence type="ECO:0000256" key="2">
    <source>
        <dbReference type="ARBA" id="ARBA00023169"/>
    </source>
</evidence>
<reference evidence="6 7" key="1">
    <citation type="submission" date="2021-08" db="EMBL/GenBank/DDBJ databases">
        <title>Comparative Genomics Analysis of the Genus Qipengyuania Reveals Extensive Genetic Diversity and Metabolic Versatility, Including the Description of Fifteen Novel Species.</title>
        <authorList>
            <person name="Liu Y."/>
        </authorList>
    </citation>
    <scope>NUCLEOTIDE SEQUENCE [LARGE SCALE GENOMIC DNA]</scope>
    <source>
        <strain evidence="6 7">1XM2-8</strain>
    </source>
</reference>
<organism evidence="6 7">
    <name type="scientific">Qipengyuania psychrotolerans</name>
    <dbReference type="NCBI Taxonomy" id="2867238"/>
    <lineage>
        <taxon>Bacteria</taxon>
        <taxon>Pseudomonadati</taxon>
        <taxon>Pseudomonadota</taxon>
        <taxon>Alphaproteobacteria</taxon>
        <taxon>Sphingomonadales</taxon>
        <taxon>Erythrobacteraceae</taxon>
        <taxon>Qipengyuania</taxon>
    </lineage>
</organism>
<protein>
    <submittedName>
        <fullName evidence="6">Sugar transferase</fullName>
    </submittedName>
</protein>
<feature type="transmembrane region" description="Helical" evidence="4">
    <location>
        <begin position="61"/>
        <end position="81"/>
    </location>
</feature>
<accession>A0ABX8ZE52</accession>
<keyword evidence="2" id="KW-0270">Exopolysaccharide synthesis</keyword>
<keyword evidence="4" id="KW-1133">Transmembrane helix</keyword>
<feature type="transmembrane region" description="Helical" evidence="4">
    <location>
        <begin position="87"/>
        <end position="109"/>
    </location>
</feature>
<feature type="transmembrane region" description="Helical" evidence="4">
    <location>
        <begin position="151"/>
        <end position="174"/>
    </location>
</feature>
<evidence type="ECO:0000313" key="6">
    <source>
        <dbReference type="EMBL" id="QZD86023.1"/>
    </source>
</evidence>
<dbReference type="RefSeq" id="WP_221421574.1">
    <property type="nucleotide sequence ID" value="NZ_CP081297.1"/>
</dbReference>
<keyword evidence="7" id="KW-1185">Reference proteome</keyword>
<evidence type="ECO:0000256" key="3">
    <source>
        <dbReference type="SAM" id="MobiDB-lite"/>
    </source>
</evidence>
<dbReference type="EMBL" id="CP081297">
    <property type="protein sequence ID" value="QZD86023.1"/>
    <property type="molecule type" value="Genomic_DNA"/>
</dbReference>
<dbReference type="GO" id="GO:0016740">
    <property type="term" value="F:transferase activity"/>
    <property type="evidence" value="ECO:0007669"/>
    <property type="project" value="UniProtKB-KW"/>
</dbReference>
<evidence type="ECO:0000313" key="7">
    <source>
        <dbReference type="Proteomes" id="UP000824280"/>
    </source>
</evidence>
<gene>
    <name evidence="6" type="ORF">K3166_06930</name>
</gene>
<feature type="domain" description="Bacterial sugar transferase" evidence="5">
    <location>
        <begin position="299"/>
        <end position="486"/>
    </location>
</feature>
<dbReference type="Pfam" id="PF02397">
    <property type="entry name" value="Bac_transf"/>
    <property type="match status" value="1"/>
</dbReference>
<dbReference type="PANTHER" id="PTHR30576">
    <property type="entry name" value="COLANIC BIOSYNTHESIS UDP-GLUCOSE LIPID CARRIER TRANSFERASE"/>
    <property type="match status" value="1"/>
</dbReference>
<comment type="similarity">
    <text evidence="1">Belongs to the bacterial sugar transferase family.</text>
</comment>
<feature type="region of interest" description="Disordered" evidence="3">
    <location>
        <begin position="1"/>
        <end position="31"/>
    </location>
</feature>
<feature type="transmembrane region" description="Helical" evidence="4">
    <location>
        <begin position="121"/>
        <end position="145"/>
    </location>
</feature>
<keyword evidence="4" id="KW-0812">Transmembrane</keyword>
<sequence length="492" mass="54382">MGVCQIPGKFHPMKNQARETPSSSRVSTEEGGSVAKPFDLLAAEFQKNAQAKRLFRSRVKIALVAGDLTILLASIYGWSLGYIPERLATSTAGLLAMAVIPIYFFVAYNQRAYRIADNTRPGVPIFAALSGLLASVGGVVLMIFLTKTTDISRVVTVASTATSAIGICTFRAYVSYIVGRNLPSGQFSTLCIYDGLPLKRATHATQIDAQAYGLSANASDPEMIAKLAQITKDFDHLLVHCPPNKRQKWISVMRSLSIPSEILLPELNDINPIGLRIRNAGVSGIITGGPLQLHERLLKRAFDLTIVVLALPFLLVLIFAIGIAIKLDSKGPVLFFQDRIGRDNRPFRIIKLRTMRVEQSDAHGAQSTQRDDPRTTKLGEFLRRTSLDEIPQLLNVLLGDMSLVGPRPHAKLSRAGERLFWEVDSAYWQRHSVKPGITGLAQVRGHRGNTFREEHLRARLGADLEYVANWSLLNDIKIILRTFRVLAHDNAF</sequence>
<evidence type="ECO:0000256" key="1">
    <source>
        <dbReference type="ARBA" id="ARBA00006464"/>
    </source>
</evidence>
<evidence type="ECO:0000259" key="5">
    <source>
        <dbReference type="Pfam" id="PF02397"/>
    </source>
</evidence>